<comment type="caution">
    <text evidence="2">The sequence shown here is derived from an EMBL/GenBank/DDBJ whole genome shotgun (WGS) entry which is preliminary data.</text>
</comment>
<name>A0A367LG00_9HYPO</name>
<protein>
    <submittedName>
        <fullName evidence="2">Uncharacterized protein</fullName>
    </submittedName>
</protein>
<organism evidence="2 3">
    <name type="scientific">Ophiocordyceps polyrhachis-furcata BCC 54312</name>
    <dbReference type="NCBI Taxonomy" id="1330021"/>
    <lineage>
        <taxon>Eukaryota</taxon>
        <taxon>Fungi</taxon>
        <taxon>Dikarya</taxon>
        <taxon>Ascomycota</taxon>
        <taxon>Pezizomycotina</taxon>
        <taxon>Sordariomycetes</taxon>
        <taxon>Hypocreomycetidae</taxon>
        <taxon>Hypocreales</taxon>
        <taxon>Ophiocordycipitaceae</taxon>
        <taxon>Ophiocordyceps</taxon>
    </lineage>
</organism>
<accession>A0A367LG00</accession>
<reference evidence="2 3" key="1">
    <citation type="journal article" date="2015" name="BMC Genomics">
        <title>Insights from the genome of Ophiocordyceps polyrhachis-furcata to pathogenicity and host specificity in insect fungi.</title>
        <authorList>
            <person name="Wichadakul D."/>
            <person name="Kobmoo N."/>
            <person name="Ingsriswang S."/>
            <person name="Tangphatsornruang S."/>
            <person name="Chantasingh D."/>
            <person name="Luangsa-ard J.J."/>
            <person name="Eurwilaichitr L."/>
        </authorList>
    </citation>
    <scope>NUCLEOTIDE SEQUENCE [LARGE SCALE GENOMIC DNA]</scope>
    <source>
        <strain evidence="2 3">BCC 54312</strain>
    </source>
</reference>
<feature type="region of interest" description="Disordered" evidence="1">
    <location>
        <begin position="1"/>
        <end position="34"/>
    </location>
</feature>
<proteinExistence type="predicted"/>
<dbReference type="Proteomes" id="UP000253664">
    <property type="component" value="Unassembled WGS sequence"/>
</dbReference>
<gene>
    <name evidence="2" type="ORF">L249_0633</name>
</gene>
<evidence type="ECO:0000313" key="3">
    <source>
        <dbReference type="Proteomes" id="UP000253664"/>
    </source>
</evidence>
<dbReference type="AlphaFoldDB" id="A0A367LG00"/>
<sequence>MSAPSLPPRHSAYTQRTVKKIKTTSQSPIKSTIHVSPRGLKGSSLYPNASVPPAFSFPSLFLSPPISSFAQTESAHALTQHSHTLFKSRYRASPGSGHLLLSLFQPPLQVYSSSRD</sequence>
<keyword evidence="3" id="KW-1185">Reference proteome</keyword>
<feature type="compositionally biased region" description="Polar residues" evidence="1">
    <location>
        <begin position="23"/>
        <end position="34"/>
    </location>
</feature>
<evidence type="ECO:0000256" key="1">
    <source>
        <dbReference type="SAM" id="MobiDB-lite"/>
    </source>
</evidence>
<evidence type="ECO:0000313" key="2">
    <source>
        <dbReference type="EMBL" id="RCI13317.1"/>
    </source>
</evidence>
<dbReference type="EMBL" id="LKCN02000007">
    <property type="protein sequence ID" value="RCI13317.1"/>
    <property type="molecule type" value="Genomic_DNA"/>
</dbReference>